<dbReference type="Proteomes" id="UP000828390">
    <property type="component" value="Unassembled WGS sequence"/>
</dbReference>
<reference evidence="1" key="1">
    <citation type="journal article" date="2019" name="bioRxiv">
        <title>The Genome of the Zebra Mussel, Dreissena polymorpha: A Resource for Invasive Species Research.</title>
        <authorList>
            <person name="McCartney M.A."/>
            <person name="Auch B."/>
            <person name="Kono T."/>
            <person name="Mallez S."/>
            <person name="Zhang Y."/>
            <person name="Obille A."/>
            <person name="Becker A."/>
            <person name="Abrahante J.E."/>
            <person name="Garbe J."/>
            <person name="Badalamenti J.P."/>
            <person name="Herman A."/>
            <person name="Mangelson H."/>
            <person name="Liachko I."/>
            <person name="Sullivan S."/>
            <person name="Sone E.D."/>
            <person name="Koren S."/>
            <person name="Silverstein K.A.T."/>
            <person name="Beckman K.B."/>
            <person name="Gohl D.M."/>
        </authorList>
    </citation>
    <scope>NUCLEOTIDE SEQUENCE</scope>
    <source>
        <strain evidence="1">Duluth1</strain>
        <tissue evidence="1">Whole animal</tissue>
    </source>
</reference>
<comment type="caution">
    <text evidence="1">The sequence shown here is derived from an EMBL/GenBank/DDBJ whole genome shotgun (WGS) entry which is preliminary data.</text>
</comment>
<dbReference type="AlphaFoldDB" id="A0A9D4MRM3"/>
<evidence type="ECO:0000313" key="2">
    <source>
        <dbReference type="Proteomes" id="UP000828390"/>
    </source>
</evidence>
<protein>
    <submittedName>
        <fullName evidence="1">Uncharacterized protein</fullName>
    </submittedName>
</protein>
<keyword evidence="2" id="KW-1185">Reference proteome</keyword>
<reference evidence="1" key="2">
    <citation type="submission" date="2020-11" db="EMBL/GenBank/DDBJ databases">
        <authorList>
            <person name="McCartney M.A."/>
            <person name="Auch B."/>
            <person name="Kono T."/>
            <person name="Mallez S."/>
            <person name="Becker A."/>
            <person name="Gohl D.M."/>
            <person name="Silverstein K.A.T."/>
            <person name="Koren S."/>
            <person name="Bechman K.B."/>
            <person name="Herman A."/>
            <person name="Abrahante J.E."/>
            <person name="Garbe J."/>
        </authorList>
    </citation>
    <scope>NUCLEOTIDE SEQUENCE</scope>
    <source>
        <strain evidence="1">Duluth1</strain>
        <tissue evidence="1">Whole animal</tissue>
    </source>
</reference>
<name>A0A9D4MRM3_DREPO</name>
<evidence type="ECO:0000313" key="1">
    <source>
        <dbReference type="EMBL" id="KAH3882318.1"/>
    </source>
</evidence>
<sequence>MTVEKFLDDGFPFQQFYRVKQNVQAMEVCRRATKSVYDMNQNNGGLVPNFVPASSNNLTVTFNNQINALHSQVHIAISCHSAVLVFHRLTLIFAYSLIL</sequence>
<proteinExistence type="predicted"/>
<accession>A0A9D4MRM3</accession>
<gene>
    <name evidence="1" type="ORF">DPMN_006253</name>
</gene>
<organism evidence="1 2">
    <name type="scientific">Dreissena polymorpha</name>
    <name type="common">Zebra mussel</name>
    <name type="synonym">Mytilus polymorpha</name>
    <dbReference type="NCBI Taxonomy" id="45954"/>
    <lineage>
        <taxon>Eukaryota</taxon>
        <taxon>Metazoa</taxon>
        <taxon>Spiralia</taxon>
        <taxon>Lophotrochozoa</taxon>
        <taxon>Mollusca</taxon>
        <taxon>Bivalvia</taxon>
        <taxon>Autobranchia</taxon>
        <taxon>Heteroconchia</taxon>
        <taxon>Euheterodonta</taxon>
        <taxon>Imparidentia</taxon>
        <taxon>Neoheterodontei</taxon>
        <taxon>Myida</taxon>
        <taxon>Dreissenoidea</taxon>
        <taxon>Dreissenidae</taxon>
        <taxon>Dreissena</taxon>
    </lineage>
</organism>
<dbReference type="EMBL" id="JAIWYP010000001">
    <property type="protein sequence ID" value="KAH3882318.1"/>
    <property type="molecule type" value="Genomic_DNA"/>
</dbReference>